<accession>A0A377YYW1</accession>
<protein>
    <submittedName>
        <fullName evidence="2">Uncharacterized protein</fullName>
    </submittedName>
</protein>
<evidence type="ECO:0000313" key="2">
    <source>
        <dbReference type="EMBL" id="STU55170.1"/>
    </source>
</evidence>
<gene>
    <name evidence="2" type="ORF">NCTC10313_00538</name>
</gene>
<proteinExistence type="predicted"/>
<evidence type="ECO:0000313" key="3">
    <source>
        <dbReference type="Proteomes" id="UP000254487"/>
    </source>
</evidence>
<feature type="region of interest" description="Disordered" evidence="1">
    <location>
        <begin position="51"/>
        <end position="72"/>
    </location>
</feature>
<sequence>MLRIAQARVTPVPAVEQRPRPAVLMMDIGIKEKAQHIIRAGVDRQHAFTEQLQGPGECSRNGRDASSPAHAL</sequence>
<organism evidence="2 3">
    <name type="scientific">Klebsiella pneumoniae subsp. ozaenae</name>
    <dbReference type="NCBI Taxonomy" id="574"/>
    <lineage>
        <taxon>Bacteria</taxon>
        <taxon>Pseudomonadati</taxon>
        <taxon>Pseudomonadota</taxon>
        <taxon>Gammaproteobacteria</taxon>
        <taxon>Enterobacterales</taxon>
        <taxon>Enterobacteriaceae</taxon>
        <taxon>Klebsiella/Raoultella group</taxon>
        <taxon>Klebsiella</taxon>
        <taxon>Klebsiella pneumoniae complex</taxon>
    </lineage>
</organism>
<name>A0A377YYW1_KLEPO</name>
<dbReference type="EMBL" id="UGLW01000003">
    <property type="protein sequence ID" value="STU55170.1"/>
    <property type="molecule type" value="Genomic_DNA"/>
</dbReference>
<reference evidence="2 3" key="1">
    <citation type="submission" date="2018-06" db="EMBL/GenBank/DDBJ databases">
        <authorList>
            <consortium name="Pathogen Informatics"/>
            <person name="Doyle S."/>
        </authorList>
    </citation>
    <scope>NUCLEOTIDE SEQUENCE [LARGE SCALE GENOMIC DNA]</scope>
    <source>
        <strain evidence="2 3">NCTC10313</strain>
    </source>
</reference>
<dbReference type="Proteomes" id="UP000254487">
    <property type="component" value="Unassembled WGS sequence"/>
</dbReference>
<dbReference type="AlphaFoldDB" id="A0A377YYW1"/>
<evidence type="ECO:0000256" key="1">
    <source>
        <dbReference type="SAM" id="MobiDB-lite"/>
    </source>
</evidence>